<feature type="transmembrane region" description="Helical" evidence="7">
    <location>
        <begin position="460"/>
        <end position="483"/>
    </location>
</feature>
<keyword evidence="5 7" id="KW-1133">Transmembrane helix</keyword>
<dbReference type="Proteomes" id="UP000470772">
    <property type="component" value="Unassembled WGS sequence"/>
</dbReference>
<dbReference type="PANTHER" id="PTHR33406">
    <property type="entry name" value="MEMBRANE PROTEIN MJ1562-RELATED"/>
    <property type="match status" value="1"/>
</dbReference>
<evidence type="ECO:0000256" key="3">
    <source>
        <dbReference type="ARBA" id="ARBA00022475"/>
    </source>
</evidence>
<evidence type="ECO:0000256" key="5">
    <source>
        <dbReference type="ARBA" id="ARBA00022989"/>
    </source>
</evidence>
<dbReference type="Gene3D" id="1.20.1640.10">
    <property type="entry name" value="Multidrug efflux transporter AcrB transmembrane domain"/>
    <property type="match status" value="2"/>
</dbReference>
<dbReference type="EMBL" id="WGGD01000005">
    <property type="protein sequence ID" value="MUN29419.1"/>
    <property type="molecule type" value="Genomic_DNA"/>
</dbReference>
<gene>
    <name evidence="9" type="ORF">GC250_08215</name>
</gene>
<sequence length="856" mass="93201">MKTNLRIAIWLVVLAVSLLLASQASSYLTYNQNYTLPSYYPACEAENIISKEFHSTSVNNSIDIVLVNASPLQNYIVSQSVLKVHGVENVTSEATIYIDYASAIGKVLNESGRLLNASAYAVYFFPYKFIDLFLKTNNESISLSMATKGIPSEVKFGNNIIYFNKFYDYFASNFSKAFLATHENLPLSYSIAFNNSIKAISPLGLVALKYMNRSNYNQSSLLTHAVSNMTGISISEVNLLMFKQVNGSCPLLYQDVHPPSSLISQYVAHNVSVVFVYTNYCASYSFPNGTYPAGIISNSVGSSVRHTFNGTFYITGSAPLIQELSSSEGTRQSITFIMVFLALLVIIGIYFRSIIAPLITLSLISLSVLMGFAVISIIGILEGGVNFEVVEPLIVIVMGIGADYSVFLLSRFREELAKGARPMEAMLTSVRTSGRAIIISGTAVTAVFSSLIFIPYITSWGLVIVPTIPITILIATTLLPIIYMKLGKKVFWPSKLSHSSNKFVEKVSRSSISHSSIILVSVLIITVIASLFVVSVPLNFNEASTSSLPNYPAVEGLKVIENAFGSSFLNPVEIVIHVNNNFNTSFLEHIASIEDNISKMNGVKEVFGPVPPNFNGTYNQAVRELMKENIGIDNRTALITVITNYHADSKQAFSLISKLQDEVSPVGGLVGGQTAIFMDLQSYLLPYYNTVIIALPIVLFLVLALFMRSIKIAAGVVFTIILTIVSALSIVYIAYGNDSSSGVTFFIPILVYILMMGLASDYSVFILSRIREEKRVSNAESIVAGISLSAGAVTALGVILSASFGVLITDPIPVISELGAAIALAALFDTFLVRLGVYPALLYKLMKKKINETRSV</sequence>
<feature type="transmembrane region" description="Helical" evidence="7">
    <location>
        <begin position="393"/>
        <end position="412"/>
    </location>
</feature>
<comment type="caution">
    <text evidence="9">The sequence shown here is derived from an EMBL/GenBank/DDBJ whole genome shotgun (WGS) entry which is preliminary data.</text>
</comment>
<feature type="transmembrane region" description="Helical" evidence="7">
    <location>
        <begin position="516"/>
        <end position="538"/>
    </location>
</feature>
<dbReference type="RefSeq" id="WP_054838415.1">
    <property type="nucleotide sequence ID" value="NZ_BBBY01000008.1"/>
</dbReference>
<dbReference type="InterPro" id="IPR050545">
    <property type="entry name" value="Mycobact_MmpL"/>
</dbReference>
<dbReference type="OrthoDB" id="42357at2157"/>
<dbReference type="Pfam" id="PF03176">
    <property type="entry name" value="MMPL"/>
    <property type="match status" value="2"/>
</dbReference>
<evidence type="ECO:0000256" key="7">
    <source>
        <dbReference type="SAM" id="Phobius"/>
    </source>
</evidence>
<comment type="similarity">
    <text evidence="2">Belongs to the resistance-nodulation-cell division (RND) (TC 2.A.6) family. MmpL subfamily.</text>
</comment>
<evidence type="ECO:0000256" key="1">
    <source>
        <dbReference type="ARBA" id="ARBA00004651"/>
    </source>
</evidence>
<proteinExistence type="inferred from homology"/>
<evidence type="ECO:0000256" key="2">
    <source>
        <dbReference type="ARBA" id="ARBA00010157"/>
    </source>
</evidence>
<keyword evidence="3" id="KW-1003">Cell membrane</keyword>
<feature type="transmembrane region" description="Helical" evidence="7">
    <location>
        <begin position="687"/>
        <end position="706"/>
    </location>
</feature>
<feature type="transmembrane region" description="Helical" evidence="7">
    <location>
        <begin position="358"/>
        <end position="381"/>
    </location>
</feature>
<dbReference type="InterPro" id="IPR004869">
    <property type="entry name" value="MMPL_dom"/>
</dbReference>
<dbReference type="SUPFAM" id="SSF82866">
    <property type="entry name" value="Multidrug efflux transporter AcrB transmembrane domain"/>
    <property type="match status" value="2"/>
</dbReference>
<feature type="transmembrane region" description="Helical" evidence="7">
    <location>
        <begin position="333"/>
        <end position="351"/>
    </location>
</feature>
<dbReference type="GO" id="GO:0005886">
    <property type="term" value="C:plasma membrane"/>
    <property type="evidence" value="ECO:0007669"/>
    <property type="project" value="UniProtKB-SubCell"/>
</dbReference>
<comment type="subcellular location">
    <subcellularLocation>
        <location evidence="1">Cell membrane</location>
        <topology evidence="1">Multi-pass membrane protein</topology>
    </subcellularLocation>
</comment>
<feature type="transmembrane region" description="Helical" evidence="7">
    <location>
        <begin position="713"/>
        <end position="735"/>
    </location>
</feature>
<evidence type="ECO:0000313" key="9">
    <source>
        <dbReference type="EMBL" id="MUN29419.1"/>
    </source>
</evidence>
<evidence type="ECO:0000256" key="4">
    <source>
        <dbReference type="ARBA" id="ARBA00022692"/>
    </source>
</evidence>
<feature type="transmembrane region" description="Helical" evidence="7">
    <location>
        <begin position="433"/>
        <end position="454"/>
    </location>
</feature>
<accession>A0A6A9QMP0</accession>
<reference evidence="9 10" key="1">
    <citation type="submission" date="2019-10" db="EMBL/GenBank/DDBJ databases">
        <title>Sequencing and Assembly of Multiple Reported Metal-Biooxidizing Members of the Extremely Thermoacidophilic Archaeal Family Sulfolobaceae.</title>
        <authorList>
            <person name="Counts J.A."/>
            <person name="Kelly R.M."/>
        </authorList>
    </citation>
    <scope>NUCLEOTIDE SEQUENCE [LARGE SCALE GENOMIC DNA]</scope>
    <source>
        <strain evidence="9 10">DSM 6482</strain>
    </source>
</reference>
<dbReference type="PANTHER" id="PTHR33406:SF6">
    <property type="entry name" value="MEMBRANE PROTEIN YDGH-RELATED"/>
    <property type="match status" value="1"/>
</dbReference>
<keyword evidence="10" id="KW-1185">Reference proteome</keyword>
<evidence type="ECO:0000256" key="6">
    <source>
        <dbReference type="ARBA" id="ARBA00023136"/>
    </source>
</evidence>
<evidence type="ECO:0000313" key="10">
    <source>
        <dbReference type="Proteomes" id="UP000470772"/>
    </source>
</evidence>
<feature type="transmembrane region" description="Helical" evidence="7">
    <location>
        <begin position="747"/>
        <end position="770"/>
    </location>
</feature>
<name>A0A6A9QMP0_SULME</name>
<organism evidence="9 10">
    <name type="scientific">Sulfuracidifex metallicus DSM 6482 = JCM 9184</name>
    <dbReference type="NCBI Taxonomy" id="523847"/>
    <lineage>
        <taxon>Archaea</taxon>
        <taxon>Thermoproteota</taxon>
        <taxon>Thermoprotei</taxon>
        <taxon>Sulfolobales</taxon>
        <taxon>Sulfolobaceae</taxon>
        <taxon>Sulfuracidifex</taxon>
    </lineage>
</organism>
<evidence type="ECO:0000259" key="8">
    <source>
        <dbReference type="Pfam" id="PF03176"/>
    </source>
</evidence>
<keyword evidence="4 7" id="KW-0812">Transmembrane</keyword>
<feature type="transmembrane region" description="Helical" evidence="7">
    <location>
        <begin position="782"/>
        <end position="808"/>
    </location>
</feature>
<feature type="domain" description="Membrane transport protein MMPL" evidence="8">
    <location>
        <begin position="311"/>
        <end position="495"/>
    </location>
</feature>
<feature type="domain" description="Membrane transport protein MMPL" evidence="8">
    <location>
        <begin position="552"/>
        <end position="843"/>
    </location>
</feature>
<feature type="transmembrane region" description="Helical" evidence="7">
    <location>
        <begin position="820"/>
        <end position="841"/>
    </location>
</feature>
<keyword evidence="6 7" id="KW-0472">Membrane</keyword>
<dbReference type="AlphaFoldDB" id="A0A6A9QMP0"/>
<protein>
    <submittedName>
        <fullName evidence="9">MMPL family transporter</fullName>
    </submittedName>
</protein>